<name>M2AA63_9BACT</name>
<dbReference type="Proteomes" id="UP000011529">
    <property type="component" value="Unassembled WGS sequence"/>
</dbReference>
<dbReference type="EMBL" id="ANMO01000005">
    <property type="protein sequence ID" value="EMB19226.1"/>
    <property type="molecule type" value="Genomic_DNA"/>
</dbReference>
<dbReference type="PROSITE" id="PS51257">
    <property type="entry name" value="PROKAR_LIPOPROTEIN"/>
    <property type="match status" value="1"/>
</dbReference>
<proteinExistence type="predicted"/>
<evidence type="ECO:0000313" key="1">
    <source>
        <dbReference type="EMBL" id="EMB19226.1"/>
    </source>
</evidence>
<reference evidence="1" key="2">
    <citation type="journal article" date="2013" name="Mar. Genomics">
        <title>Expression of sulfatases in Rhodopirellula baltica and the diversity of sulfatases in the genus Rhodopirellula.</title>
        <authorList>
            <person name="Wegner C.E."/>
            <person name="Richter-Heitmann T."/>
            <person name="Klindworth A."/>
            <person name="Klockow C."/>
            <person name="Richter M."/>
            <person name="Achstetter T."/>
            <person name="Glockner F.O."/>
            <person name="Harder J."/>
        </authorList>
    </citation>
    <scope>NUCLEOTIDE SEQUENCE [LARGE SCALE GENOMIC DNA]</scope>
    <source>
        <strain evidence="1">6C</strain>
    </source>
</reference>
<comment type="caution">
    <text evidence="1">The sequence shown here is derived from an EMBL/GenBank/DDBJ whole genome shotgun (WGS) entry which is preliminary data.</text>
</comment>
<organism evidence="1 2">
    <name type="scientific">Rhodopirellula europaea 6C</name>
    <dbReference type="NCBI Taxonomy" id="1263867"/>
    <lineage>
        <taxon>Bacteria</taxon>
        <taxon>Pseudomonadati</taxon>
        <taxon>Planctomycetota</taxon>
        <taxon>Planctomycetia</taxon>
        <taxon>Pirellulales</taxon>
        <taxon>Pirellulaceae</taxon>
        <taxon>Rhodopirellula</taxon>
    </lineage>
</organism>
<accession>M2AA63</accession>
<gene>
    <name evidence="1" type="ORF">RE6C_00045</name>
</gene>
<dbReference type="AlphaFoldDB" id="M2AA63"/>
<evidence type="ECO:0000313" key="2">
    <source>
        <dbReference type="Proteomes" id="UP000011529"/>
    </source>
</evidence>
<dbReference type="PATRIC" id="fig|1263867.3.peg.43"/>
<reference evidence="1" key="1">
    <citation type="submission" date="2012-11" db="EMBL/GenBank/DDBJ databases">
        <title>Permanent draft genomes of Rhodopirellula europaea strain SH398 and 6C.</title>
        <authorList>
            <person name="Richter M."/>
            <person name="Richter-Heitmann T."/>
            <person name="Frank C."/>
            <person name="Harder J."/>
            <person name="Glockner F.O."/>
        </authorList>
    </citation>
    <scope>NUCLEOTIDE SEQUENCE</scope>
    <source>
        <strain evidence="1">6C</strain>
    </source>
</reference>
<keyword evidence="2" id="KW-1185">Reference proteome</keyword>
<sequence length="282" mass="31987">MRFRLRTILAVVAILACCLAWLNVRAKRNRDQREAVQTFWRMGGGVAFAGGSEFEQPSGEPNWMVEFKSWIKDAIHGRNAWKLILADWGDFRASASDDDIPRLVRVLKAMPEVEEVRIRNTGITPEGASRLRREVPGVHVSFWSTNPSALAGEHKSPQALVGRWTVMEVQNQGVTAPSEIESEIEFTRSQAILRLDVGIPELSQVFNCFVVPGQDPLKLDLRSTTDTPGLTPQNLRCIYRVEGDDLWICLEGDRARHRPIEFVSSRKNKNDLYRLSRKIPRP</sequence>
<protein>
    <submittedName>
        <fullName evidence="1">Putative secreted protein</fullName>
    </submittedName>
</protein>